<evidence type="ECO:0000256" key="1">
    <source>
        <dbReference type="SAM" id="MobiDB-lite"/>
    </source>
</evidence>
<accession>A0ABD1WTR0</accession>
<organism evidence="2 3">
    <name type="scientific">Forsythia ovata</name>
    <dbReference type="NCBI Taxonomy" id="205694"/>
    <lineage>
        <taxon>Eukaryota</taxon>
        <taxon>Viridiplantae</taxon>
        <taxon>Streptophyta</taxon>
        <taxon>Embryophyta</taxon>
        <taxon>Tracheophyta</taxon>
        <taxon>Spermatophyta</taxon>
        <taxon>Magnoliopsida</taxon>
        <taxon>eudicotyledons</taxon>
        <taxon>Gunneridae</taxon>
        <taxon>Pentapetalae</taxon>
        <taxon>asterids</taxon>
        <taxon>lamiids</taxon>
        <taxon>Lamiales</taxon>
        <taxon>Oleaceae</taxon>
        <taxon>Forsythieae</taxon>
        <taxon>Forsythia</taxon>
    </lineage>
</organism>
<proteinExistence type="predicted"/>
<evidence type="ECO:0000313" key="3">
    <source>
        <dbReference type="Proteomes" id="UP001604277"/>
    </source>
</evidence>
<reference evidence="3" key="1">
    <citation type="submission" date="2024-07" db="EMBL/GenBank/DDBJ databases">
        <title>Two chromosome-level genome assemblies of Korean endemic species Abeliophyllum distichum and Forsythia ovata (Oleaceae).</title>
        <authorList>
            <person name="Jang H."/>
        </authorList>
    </citation>
    <scope>NUCLEOTIDE SEQUENCE [LARGE SCALE GENOMIC DNA]</scope>
</reference>
<feature type="region of interest" description="Disordered" evidence="1">
    <location>
        <begin position="167"/>
        <end position="205"/>
    </location>
</feature>
<name>A0ABD1WTR0_9LAMI</name>
<comment type="caution">
    <text evidence="2">The sequence shown here is derived from an EMBL/GenBank/DDBJ whole genome shotgun (WGS) entry which is preliminary data.</text>
</comment>
<protein>
    <submittedName>
        <fullName evidence="2">Uncharacterized protein</fullName>
    </submittedName>
</protein>
<feature type="compositionally biased region" description="Polar residues" evidence="1">
    <location>
        <begin position="196"/>
        <end position="205"/>
    </location>
</feature>
<dbReference type="AlphaFoldDB" id="A0ABD1WTR0"/>
<gene>
    <name evidence="2" type="ORF">Fot_06469</name>
</gene>
<evidence type="ECO:0000313" key="2">
    <source>
        <dbReference type="EMBL" id="KAL2552850.1"/>
    </source>
</evidence>
<sequence>MAAPILPLNFNNLFNPLLGYLLPTFKTNIGFSRFLAKCWFLFEGCNATCQGDDIFEIFEKEKDLEILEADHRKDDDDLFIEDAGGSNDIDEELGVDDPNTNEGDDTTFDINDKDHHTPLCVTLVRMESPVNEHDAGDDFWDTMEITRDDDVVILEINATQRPREIFQDNEEEFQFTNEDLVASPTRRHESGRHQAGPSSRSSHTT</sequence>
<keyword evidence="3" id="KW-1185">Reference proteome</keyword>
<dbReference type="EMBL" id="JBFOLJ010000002">
    <property type="protein sequence ID" value="KAL2552850.1"/>
    <property type="molecule type" value="Genomic_DNA"/>
</dbReference>
<dbReference type="Proteomes" id="UP001604277">
    <property type="component" value="Unassembled WGS sequence"/>
</dbReference>